<accession>A0A318I7I0</accession>
<feature type="domain" description="Capsule synthesis protein CapA" evidence="2">
    <location>
        <begin position="58"/>
        <end position="298"/>
    </location>
</feature>
<dbReference type="Proteomes" id="UP000248314">
    <property type="component" value="Unassembled WGS sequence"/>
</dbReference>
<dbReference type="Pfam" id="PF09587">
    <property type="entry name" value="PGA_cap"/>
    <property type="match status" value="1"/>
</dbReference>
<dbReference type="Gene3D" id="3.60.21.10">
    <property type="match status" value="1"/>
</dbReference>
<reference evidence="3 4" key="1">
    <citation type="submission" date="2018-05" db="EMBL/GenBank/DDBJ databases">
        <title>Genomic Encyclopedia of Type Strains, Phase I: the one thousand microbial genomes (KMG-I) project.</title>
        <authorList>
            <person name="Kyrpides N."/>
        </authorList>
    </citation>
    <scope>NUCLEOTIDE SEQUENCE [LARGE SCALE GENOMIC DNA]</scope>
    <source>
        <strain evidence="3 4">DSM 15611</strain>
    </source>
</reference>
<keyword evidence="4" id="KW-1185">Reference proteome</keyword>
<gene>
    <name evidence="3" type="ORF">EJ73_00777</name>
</gene>
<protein>
    <submittedName>
        <fullName evidence="3">Poly-gamma-glutamate synthesis protein (Capsule biosynthesis protein)</fullName>
    </submittedName>
</protein>
<sequence>MPQKASQYSNVAPLTPSKAMGCTLFLHIGHLWRGVLVLLCLAFFSHSGVKAQSADSLTVVFTGDILLDRGVRKRIEYLGLNNLVGPKLQQLFNQSHYIVGNLECPTTKIKQPVFKRFVFRGEPEWLQMLAKHGFTHLNLANNHSIDQGRDALIDTHRNIKLAGMIPFGAGQNQQQASQPLVLATHPRPVYILASLRLPLENFAYLPHKPCVSHESLDTLVTRIKRLRLAEPNAYIVVSLHWGTEHQLTPSAQQRQQARLLVGAGANLLVCHHTHTLQTIEQYKTSTIYYSIGNFIFDQTKPLNTRACVVKLVVTPNDARVETIPIEINNCVPEMVATYP</sequence>
<dbReference type="AlphaFoldDB" id="A0A318I7I0"/>
<organism evidence="3 4">
    <name type="scientific">Hoylesella shahii DSM 15611 = JCM 12083</name>
    <dbReference type="NCBI Taxonomy" id="1122991"/>
    <lineage>
        <taxon>Bacteria</taxon>
        <taxon>Pseudomonadati</taxon>
        <taxon>Bacteroidota</taxon>
        <taxon>Bacteroidia</taxon>
        <taxon>Bacteroidales</taxon>
        <taxon>Prevotellaceae</taxon>
        <taxon>Hoylesella</taxon>
    </lineage>
</organism>
<dbReference type="PANTHER" id="PTHR33393:SF13">
    <property type="entry name" value="PGA BIOSYNTHESIS PROTEIN CAPA"/>
    <property type="match status" value="1"/>
</dbReference>
<comment type="caution">
    <text evidence="3">The sequence shown here is derived from an EMBL/GenBank/DDBJ whole genome shotgun (WGS) entry which is preliminary data.</text>
</comment>
<evidence type="ECO:0000259" key="2">
    <source>
        <dbReference type="SMART" id="SM00854"/>
    </source>
</evidence>
<evidence type="ECO:0000313" key="3">
    <source>
        <dbReference type="EMBL" id="PXX23427.1"/>
    </source>
</evidence>
<comment type="similarity">
    <text evidence="1">Belongs to the CapA family.</text>
</comment>
<dbReference type="EMBL" id="QJJX01000006">
    <property type="protein sequence ID" value="PXX23427.1"/>
    <property type="molecule type" value="Genomic_DNA"/>
</dbReference>
<proteinExistence type="inferred from homology"/>
<evidence type="ECO:0000256" key="1">
    <source>
        <dbReference type="ARBA" id="ARBA00005662"/>
    </source>
</evidence>
<dbReference type="InterPro" id="IPR029052">
    <property type="entry name" value="Metallo-depent_PP-like"/>
</dbReference>
<name>A0A318I7I0_9BACT</name>
<dbReference type="SMART" id="SM00854">
    <property type="entry name" value="PGA_cap"/>
    <property type="match status" value="1"/>
</dbReference>
<dbReference type="STRING" id="1122991.GCA_000613445_02811"/>
<dbReference type="SUPFAM" id="SSF56300">
    <property type="entry name" value="Metallo-dependent phosphatases"/>
    <property type="match status" value="1"/>
</dbReference>
<evidence type="ECO:0000313" key="4">
    <source>
        <dbReference type="Proteomes" id="UP000248314"/>
    </source>
</evidence>
<dbReference type="PANTHER" id="PTHR33393">
    <property type="entry name" value="POLYGLUTAMINE SYNTHESIS ACCESSORY PROTEIN RV0574C-RELATED"/>
    <property type="match status" value="1"/>
</dbReference>
<dbReference type="InterPro" id="IPR019079">
    <property type="entry name" value="Capsule_synth_CapA"/>
</dbReference>
<dbReference type="InterPro" id="IPR052169">
    <property type="entry name" value="CW_Biosynth-Accessory"/>
</dbReference>
<dbReference type="CDD" id="cd07381">
    <property type="entry name" value="MPP_CapA"/>
    <property type="match status" value="1"/>
</dbReference>